<feature type="region of interest" description="Disordered" evidence="1">
    <location>
        <begin position="321"/>
        <end position="377"/>
    </location>
</feature>
<organism evidence="2 3">
    <name type="scientific">Edaphochlamys debaryana</name>
    <dbReference type="NCBI Taxonomy" id="47281"/>
    <lineage>
        <taxon>Eukaryota</taxon>
        <taxon>Viridiplantae</taxon>
        <taxon>Chlorophyta</taxon>
        <taxon>core chlorophytes</taxon>
        <taxon>Chlorophyceae</taxon>
        <taxon>CS clade</taxon>
        <taxon>Chlamydomonadales</taxon>
        <taxon>Chlamydomonadales incertae sedis</taxon>
        <taxon>Edaphochlamys</taxon>
    </lineage>
</organism>
<reference evidence="2" key="1">
    <citation type="journal article" date="2020" name="bioRxiv">
        <title>Comparative genomics of Chlamydomonas.</title>
        <authorList>
            <person name="Craig R.J."/>
            <person name="Hasan A.R."/>
            <person name="Ness R.W."/>
            <person name="Keightley P.D."/>
        </authorList>
    </citation>
    <scope>NUCLEOTIDE SEQUENCE</scope>
    <source>
        <strain evidence="2">CCAP 11/70</strain>
    </source>
</reference>
<feature type="region of interest" description="Disordered" evidence="1">
    <location>
        <begin position="217"/>
        <end position="304"/>
    </location>
</feature>
<comment type="caution">
    <text evidence="2">The sequence shown here is derived from an EMBL/GenBank/DDBJ whole genome shotgun (WGS) entry which is preliminary data.</text>
</comment>
<evidence type="ECO:0000256" key="1">
    <source>
        <dbReference type="SAM" id="MobiDB-lite"/>
    </source>
</evidence>
<evidence type="ECO:0000313" key="2">
    <source>
        <dbReference type="EMBL" id="KAG2482012.1"/>
    </source>
</evidence>
<name>A0A835XCQ2_9CHLO</name>
<proteinExistence type="predicted"/>
<feature type="compositionally biased region" description="Polar residues" evidence="1">
    <location>
        <begin position="593"/>
        <end position="603"/>
    </location>
</feature>
<gene>
    <name evidence="2" type="ORF">HYH03_019036</name>
</gene>
<feature type="region of interest" description="Disordered" evidence="1">
    <location>
        <begin position="494"/>
        <end position="555"/>
    </location>
</feature>
<keyword evidence="3" id="KW-1185">Reference proteome</keyword>
<feature type="compositionally biased region" description="Gly residues" evidence="1">
    <location>
        <begin position="172"/>
        <end position="183"/>
    </location>
</feature>
<dbReference type="Proteomes" id="UP000612055">
    <property type="component" value="Unassembled WGS sequence"/>
</dbReference>
<feature type="compositionally biased region" description="Low complexity" evidence="1">
    <location>
        <begin position="739"/>
        <end position="748"/>
    </location>
</feature>
<feature type="compositionally biased region" description="Basic and acidic residues" evidence="1">
    <location>
        <begin position="612"/>
        <end position="631"/>
    </location>
</feature>
<feature type="region of interest" description="Disordered" evidence="1">
    <location>
        <begin position="421"/>
        <end position="467"/>
    </location>
</feature>
<dbReference type="AlphaFoldDB" id="A0A835XCQ2"/>
<sequence>MSRDSDDGGRGGRGGWLCGCFPCFRRSTAAVGSGGSGSRPRHGGGGSGGLAGRVKSPAAPEPVPRARSSGGVDEAGSPRGGDWAARSPSADFHRRHPPAPPSPRPSSTTQPHPNHHLLPPHLRALPPRPPLSLASPSIAASDGAPGSPSSPPFIEPLPGGSSPMHPSHSHPHGGGNHFGGYGGSLPATVRRPGPGGPIDAPSRLRELQELHRMRATTPGPLGALAGPDSGPNSWQQLPDSFSAGASQGPGFRRPPLPPLGAGGGPGRPAPHAHLHSSPTGPDSPLLPGRAVRPESPAVDIPGSLPSLTGLNPPLGLGAAPVVPSRFAPGGTAEGGGGGPPGSVGDGRGSRGSNPRRSHNGDGLAAAGGLHGPGGASLGPSTSRGAYYGGAGYNSASASSPHAPGLGGLTGSGPGLGLGLGLTAGAAGRPPPSKQASVASVGSGGGRGGEDSGGEAAGASGPLSNRRLDRLSSGAAGLGLGLGLGLHGMSSPSHAVGLPGALHQSGSSGRGSNDGAGQGQGQGARGGLAGAGAANGLHPHQLGSPGRGMQSSQGFGASLTLGPGFLGPGGLLAGAGAGPAPGPAPADAAPNGASLRSSQRQPLSATFPLASSLERERERERSSQERGDRERPSTGGAPAHAAAAAAAAAGAGAGADARPSTPAAAALKGAAAANEAMLQALLSGGGRGGGGGGGKGLDMSKGTAAELERFDRVSDAMSRLDNLFQPLAVGGGGGRNGSTPSAAHPAAPLGGPPPPAVGPMPRLLSSRAGAREDAEADFAGTPPAPANPELQVRPW</sequence>
<accession>A0A835XCQ2</accession>
<feature type="compositionally biased region" description="Gly residues" evidence="1">
    <location>
        <begin position="331"/>
        <end position="346"/>
    </location>
</feature>
<protein>
    <submittedName>
        <fullName evidence="2">Uncharacterized protein</fullName>
    </submittedName>
</protein>
<feature type="compositionally biased region" description="Gly residues" evidence="1">
    <location>
        <begin position="507"/>
        <end position="529"/>
    </location>
</feature>
<feature type="compositionally biased region" description="Polar residues" evidence="1">
    <location>
        <begin position="230"/>
        <end position="245"/>
    </location>
</feature>
<dbReference type="EMBL" id="JAEHOE010000297">
    <property type="protein sequence ID" value="KAG2482012.1"/>
    <property type="molecule type" value="Genomic_DNA"/>
</dbReference>
<feature type="compositionally biased region" description="Low complexity" evidence="1">
    <location>
        <begin position="156"/>
        <end position="166"/>
    </location>
</feature>
<feature type="compositionally biased region" description="Low complexity" evidence="1">
    <location>
        <begin position="105"/>
        <end position="147"/>
    </location>
</feature>
<feature type="region of interest" description="Disordered" evidence="1">
    <location>
        <begin position="29"/>
        <end position="201"/>
    </location>
</feature>
<feature type="region of interest" description="Disordered" evidence="1">
    <location>
        <begin position="575"/>
        <end position="669"/>
    </location>
</feature>
<feature type="compositionally biased region" description="Low complexity" evidence="1">
    <location>
        <begin position="350"/>
        <end position="367"/>
    </location>
</feature>
<feature type="compositionally biased region" description="Gly residues" evidence="1">
    <location>
        <begin position="32"/>
        <end position="51"/>
    </location>
</feature>
<feature type="compositionally biased region" description="Low complexity" evidence="1">
    <location>
        <begin position="634"/>
        <end position="669"/>
    </location>
</feature>
<feature type="region of interest" description="Disordered" evidence="1">
    <location>
        <begin position="727"/>
        <end position="794"/>
    </location>
</feature>
<evidence type="ECO:0000313" key="3">
    <source>
        <dbReference type="Proteomes" id="UP000612055"/>
    </source>
</evidence>